<evidence type="ECO:0000313" key="8">
    <source>
        <dbReference type="EMBL" id="MCX2978655.1"/>
    </source>
</evidence>
<feature type="transmembrane region" description="Helical" evidence="6">
    <location>
        <begin position="344"/>
        <end position="366"/>
    </location>
</feature>
<feature type="transmembrane region" description="Helical" evidence="6">
    <location>
        <begin position="92"/>
        <end position="112"/>
    </location>
</feature>
<name>A0ABT3T8S4_9GAMM</name>
<dbReference type="PANTHER" id="PTHR43385">
    <property type="entry name" value="RIBOFLAVIN TRANSPORTER RIBJ"/>
    <property type="match status" value="1"/>
</dbReference>
<feature type="transmembrane region" description="Helical" evidence="6">
    <location>
        <begin position="170"/>
        <end position="190"/>
    </location>
</feature>
<evidence type="ECO:0000256" key="3">
    <source>
        <dbReference type="ARBA" id="ARBA00022692"/>
    </source>
</evidence>
<feature type="transmembrane region" description="Helical" evidence="6">
    <location>
        <begin position="409"/>
        <end position="428"/>
    </location>
</feature>
<keyword evidence="4 6" id="KW-1133">Transmembrane helix</keyword>
<evidence type="ECO:0000256" key="1">
    <source>
        <dbReference type="ARBA" id="ARBA00004141"/>
    </source>
</evidence>
<keyword evidence="3 6" id="KW-0812">Transmembrane</keyword>
<dbReference type="EMBL" id="SHNO01000001">
    <property type="protein sequence ID" value="MCX2978655.1"/>
    <property type="molecule type" value="Genomic_DNA"/>
</dbReference>
<organism evidence="8 9">
    <name type="scientific">Candidatus Marimicrobium litorale</name>
    <dbReference type="NCBI Taxonomy" id="2518991"/>
    <lineage>
        <taxon>Bacteria</taxon>
        <taxon>Pseudomonadati</taxon>
        <taxon>Pseudomonadota</taxon>
        <taxon>Gammaproteobacteria</taxon>
        <taxon>Cellvibrionales</taxon>
        <taxon>Halieaceae</taxon>
        <taxon>Marimicrobium</taxon>
    </lineage>
</organism>
<dbReference type="SUPFAM" id="SSF103473">
    <property type="entry name" value="MFS general substrate transporter"/>
    <property type="match status" value="1"/>
</dbReference>
<feature type="transmembrane region" description="Helical" evidence="6">
    <location>
        <begin position="293"/>
        <end position="312"/>
    </location>
</feature>
<evidence type="ECO:0000313" key="9">
    <source>
        <dbReference type="Proteomes" id="UP001143304"/>
    </source>
</evidence>
<dbReference type="Gene3D" id="1.20.1250.20">
    <property type="entry name" value="MFS general substrate transporter like domains"/>
    <property type="match status" value="2"/>
</dbReference>
<feature type="domain" description="Major facilitator superfamily (MFS) profile" evidence="7">
    <location>
        <begin position="27"/>
        <end position="432"/>
    </location>
</feature>
<comment type="subcellular location">
    <subcellularLocation>
        <location evidence="1">Membrane</location>
        <topology evidence="1">Multi-pass membrane protein</topology>
    </subcellularLocation>
</comment>
<protein>
    <submittedName>
        <fullName evidence="8">MFS transporter</fullName>
    </submittedName>
</protein>
<feature type="transmembrane region" description="Helical" evidence="6">
    <location>
        <begin position="319"/>
        <end position="338"/>
    </location>
</feature>
<dbReference type="InterPro" id="IPR052983">
    <property type="entry name" value="MFS_Riboflavin_Transporter"/>
</dbReference>
<comment type="caution">
    <text evidence="8">The sequence shown here is derived from an EMBL/GenBank/DDBJ whole genome shotgun (WGS) entry which is preliminary data.</text>
</comment>
<feature type="transmembrane region" description="Helical" evidence="6">
    <location>
        <begin position="21"/>
        <end position="40"/>
    </location>
</feature>
<feature type="transmembrane region" description="Helical" evidence="6">
    <location>
        <begin position="378"/>
        <end position="397"/>
    </location>
</feature>
<evidence type="ECO:0000256" key="6">
    <source>
        <dbReference type="SAM" id="Phobius"/>
    </source>
</evidence>
<evidence type="ECO:0000256" key="5">
    <source>
        <dbReference type="ARBA" id="ARBA00023136"/>
    </source>
</evidence>
<gene>
    <name evidence="8" type="ORF">EYC82_14915</name>
</gene>
<dbReference type="Pfam" id="PF07690">
    <property type="entry name" value="MFS_1"/>
    <property type="match status" value="1"/>
</dbReference>
<accession>A0ABT3T8S4</accession>
<keyword evidence="5 6" id="KW-0472">Membrane</keyword>
<dbReference type="PANTHER" id="PTHR43385:SF1">
    <property type="entry name" value="RIBOFLAVIN TRANSPORTER RIBJ"/>
    <property type="match status" value="1"/>
</dbReference>
<reference evidence="8" key="1">
    <citation type="submission" date="2019-02" db="EMBL/GenBank/DDBJ databases">
        <authorList>
            <person name="Li S.-H."/>
        </authorList>
    </citation>
    <scope>NUCLEOTIDE SEQUENCE</scope>
    <source>
        <strain evidence="8">IMCC11814</strain>
    </source>
</reference>
<feature type="transmembrane region" description="Helical" evidence="6">
    <location>
        <begin position="196"/>
        <end position="215"/>
    </location>
</feature>
<dbReference type="PROSITE" id="PS50850">
    <property type="entry name" value="MFS"/>
    <property type="match status" value="1"/>
</dbReference>
<keyword evidence="2" id="KW-0813">Transport</keyword>
<feature type="transmembrane region" description="Helical" evidence="6">
    <location>
        <begin position="60"/>
        <end position="80"/>
    </location>
</feature>
<evidence type="ECO:0000256" key="4">
    <source>
        <dbReference type="ARBA" id="ARBA00022989"/>
    </source>
</evidence>
<dbReference type="RefSeq" id="WP_279250351.1">
    <property type="nucleotide sequence ID" value="NZ_SHNO01000001.1"/>
</dbReference>
<feature type="transmembrane region" description="Helical" evidence="6">
    <location>
        <begin position="254"/>
        <end position="281"/>
    </location>
</feature>
<sequence>MTNKADAIVSSKWPFDVRRMPFYYGWAIWLCSTVGILVSIPGQTMGMAVFTDHFIDAFGLSRTQLSLAYLVGTVGSSLFLTRAGRWYDRLGGRLMVALSSTLLGLMVVYIAVADSIAARFGGGVLVSFSAITVGYFGVRFLGQGVLTSASRNVLLVWFEKRRGLVTSARGTFVSFGFAIAPLVLAWMIANGGWREALWELALICLFFAAIALLLLRDNPASCGVLIDGHSDDNPPPKTVFKASATLAEARRTPVFWLATLGLSMHSLFATAVTFHIVSIFAEAGRSQTEAFAYFLPVAVVSTMSNLLCGWLADTRSLKPFMVTMLASFLIGAVGLLNLAQDWGYVLLAAGFGFGGGLWSVTSNLAFIRNFGPLHLGEITGLCTSIMVFASAIGPALFSVGLDLYGSYAAAQWLCIALLVGLLAFSFLVDQEKPEHRR</sequence>
<feature type="transmembrane region" description="Helical" evidence="6">
    <location>
        <begin position="118"/>
        <end position="138"/>
    </location>
</feature>
<proteinExistence type="predicted"/>
<evidence type="ECO:0000259" key="7">
    <source>
        <dbReference type="PROSITE" id="PS50850"/>
    </source>
</evidence>
<evidence type="ECO:0000256" key="2">
    <source>
        <dbReference type="ARBA" id="ARBA00022448"/>
    </source>
</evidence>
<keyword evidence="9" id="KW-1185">Reference proteome</keyword>
<dbReference type="InterPro" id="IPR020846">
    <property type="entry name" value="MFS_dom"/>
</dbReference>
<dbReference type="InterPro" id="IPR036259">
    <property type="entry name" value="MFS_trans_sf"/>
</dbReference>
<dbReference type="Proteomes" id="UP001143304">
    <property type="component" value="Unassembled WGS sequence"/>
</dbReference>
<dbReference type="InterPro" id="IPR011701">
    <property type="entry name" value="MFS"/>
</dbReference>